<keyword evidence="8" id="KW-1185">Reference proteome</keyword>
<keyword evidence="4 6" id="KW-1133">Transmembrane helix</keyword>
<dbReference type="Gene3D" id="1.20.1250.20">
    <property type="entry name" value="MFS general substrate transporter like domains"/>
    <property type="match status" value="1"/>
</dbReference>
<keyword evidence="5 6" id="KW-0472">Membrane</keyword>
<dbReference type="GO" id="GO:0022857">
    <property type="term" value="F:transmembrane transporter activity"/>
    <property type="evidence" value="ECO:0007669"/>
    <property type="project" value="InterPro"/>
</dbReference>
<dbReference type="GO" id="GO:0005886">
    <property type="term" value="C:plasma membrane"/>
    <property type="evidence" value="ECO:0007669"/>
    <property type="project" value="UniProtKB-SubCell"/>
</dbReference>
<feature type="transmembrane region" description="Helical" evidence="6">
    <location>
        <begin position="334"/>
        <end position="353"/>
    </location>
</feature>
<name>A0A7G1KVY7_9NOCA</name>
<dbReference type="Proteomes" id="UP000516173">
    <property type="component" value="Chromosome"/>
</dbReference>
<keyword evidence="2" id="KW-1003">Cell membrane</keyword>
<evidence type="ECO:0000256" key="3">
    <source>
        <dbReference type="ARBA" id="ARBA00022692"/>
    </source>
</evidence>
<feature type="transmembrane region" description="Helical" evidence="6">
    <location>
        <begin position="282"/>
        <end position="301"/>
    </location>
</feature>
<evidence type="ECO:0000256" key="6">
    <source>
        <dbReference type="SAM" id="Phobius"/>
    </source>
</evidence>
<proteinExistence type="predicted"/>
<evidence type="ECO:0000256" key="2">
    <source>
        <dbReference type="ARBA" id="ARBA00022475"/>
    </source>
</evidence>
<evidence type="ECO:0000256" key="4">
    <source>
        <dbReference type="ARBA" id="ARBA00022989"/>
    </source>
</evidence>
<organism evidence="7 8">
    <name type="scientific">Nocardia wallacei</name>
    <dbReference type="NCBI Taxonomy" id="480035"/>
    <lineage>
        <taxon>Bacteria</taxon>
        <taxon>Bacillati</taxon>
        <taxon>Actinomycetota</taxon>
        <taxon>Actinomycetes</taxon>
        <taxon>Mycobacteriales</taxon>
        <taxon>Nocardiaceae</taxon>
        <taxon>Nocardia</taxon>
    </lineage>
</organism>
<dbReference type="AlphaFoldDB" id="A0A7G1KVY7"/>
<evidence type="ECO:0000256" key="5">
    <source>
        <dbReference type="ARBA" id="ARBA00023136"/>
    </source>
</evidence>
<evidence type="ECO:0000313" key="7">
    <source>
        <dbReference type="EMBL" id="BCK58159.1"/>
    </source>
</evidence>
<dbReference type="SUPFAM" id="SSF103473">
    <property type="entry name" value="MFS general substrate transporter"/>
    <property type="match status" value="1"/>
</dbReference>
<dbReference type="CDD" id="cd06173">
    <property type="entry name" value="MFS_MefA_like"/>
    <property type="match status" value="1"/>
</dbReference>
<feature type="transmembrane region" description="Helical" evidence="6">
    <location>
        <begin position="71"/>
        <end position="92"/>
    </location>
</feature>
<dbReference type="RefSeq" id="WP_269475297.1">
    <property type="nucleotide sequence ID" value="NZ_AP023396.1"/>
</dbReference>
<dbReference type="Pfam" id="PF07690">
    <property type="entry name" value="MFS_1"/>
    <property type="match status" value="1"/>
</dbReference>
<dbReference type="PANTHER" id="PTHR23513">
    <property type="entry name" value="INTEGRAL MEMBRANE EFFLUX PROTEIN-RELATED"/>
    <property type="match status" value="1"/>
</dbReference>
<evidence type="ECO:0000256" key="1">
    <source>
        <dbReference type="ARBA" id="ARBA00004651"/>
    </source>
</evidence>
<sequence>MVLGATQGLGYAGGIVTEGGISTRQESAESDSVVRSARFRRVLAANTTTMVGSAAAPVALAFAALGTGGGVTALGVVLALNAVPSILFLLYGGVLADRVSRSALLVYGRAAAGTIQMVVATLVLSEHATTWSLGALAFLSGSVSALIRPASNAIFKQLVAASQLQQANALNRLSSNIVRVTAPAAAGGTVALTSAGWVLVFDALTFYLSAALMHRVTLRATPRTGTTSPWEDLREGWREVSARSWLVANMAFGAVIVMLWRVGFELAGPALAATGYSGASSWGLMESAFAVGLVLGGFVCLRWKPRRLAVVSTATSGTLALPVLALALHLPLAMVLSAAVITGVGLDIAIVTWSTALGQHIPDAVQGRVQSVNSIGELSVVPVGYAVVAAVGPHLSMYLIAGIAAVGIVTATACNLMIRSLWTINRLA</sequence>
<reference evidence="7 8" key="1">
    <citation type="submission" date="2020-08" db="EMBL/GenBank/DDBJ databases">
        <title>Genome Sequencing of Nocardia wallacei strain FMUON74 and assembly.</title>
        <authorList>
            <person name="Toyokawa M."/>
            <person name="Uesaka K."/>
        </authorList>
    </citation>
    <scope>NUCLEOTIDE SEQUENCE [LARGE SCALE GENOMIC DNA]</scope>
    <source>
        <strain evidence="7 8">FMUON74</strain>
    </source>
</reference>
<feature type="transmembrane region" description="Helical" evidence="6">
    <location>
        <begin position="308"/>
        <end position="328"/>
    </location>
</feature>
<dbReference type="GeneID" id="80350350"/>
<accession>A0A7G1KVY7</accession>
<dbReference type="PANTHER" id="PTHR23513:SF11">
    <property type="entry name" value="STAPHYLOFERRIN A TRANSPORTER"/>
    <property type="match status" value="1"/>
</dbReference>
<dbReference type="InterPro" id="IPR011701">
    <property type="entry name" value="MFS"/>
</dbReference>
<comment type="subcellular location">
    <subcellularLocation>
        <location evidence="1">Cell membrane</location>
        <topology evidence="1">Multi-pass membrane protein</topology>
    </subcellularLocation>
</comment>
<feature type="transmembrane region" description="Helical" evidence="6">
    <location>
        <begin position="374"/>
        <end position="392"/>
    </location>
</feature>
<gene>
    <name evidence="7" type="ORF">NWFMUON74_59310</name>
</gene>
<protein>
    <submittedName>
        <fullName evidence="7">MFS transporter</fullName>
    </submittedName>
</protein>
<feature type="transmembrane region" description="Helical" evidence="6">
    <location>
        <begin position="398"/>
        <end position="418"/>
    </location>
</feature>
<feature type="transmembrane region" description="Helical" evidence="6">
    <location>
        <begin position="42"/>
        <end position="65"/>
    </location>
</feature>
<evidence type="ECO:0000313" key="8">
    <source>
        <dbReference type="Proteomes" id="UP000516173"/>
    </source>
</evidence>
<dbReference type="KEGG" id="nwl:NWFMUON74_59310"/>
<feature type="transmembrane region" description="Helical" evidence="6">
    <location>
        <begin position="104"/>
        <end position="124"/>
    </location>
</feature>
<keyword evidence="3 6" id="KW-0812">Transmembrane</keyword>
<dbReference type="EMBL" id="AP023396">
    <property type="protein sequence ID" value="BCK58159.1"/>
    <property type="molecule type" value="Genomic_DNA"/>
</dbReference>
<dbReference type="InterPro" id="IPR036259">
    <property type="entry name" value="MFS_trans_sf"/>
</dbReference>
<feature type="transmembrane region" description="Helical" evidence="6">
    <location>
        <begin position="244"/>
        <end position="262"/>
    </location>
</feature>